<keyword evidence="8" id="KW-0156">Chromatin regulator</keyword>
<protein>
    <recommendedName>
        <fullName evidence="3">histone acetyltransferase</fullName>
        <ecNumber evidence="3">2.3.1.48</ecNumber>
    </recommendedName>
</protein>
<feature type="region of interest" description="Disordered" evidence="17">
    <location>
        <begin position="1165"/>
        <end position="1184"/>
    </location>
</feature>
<feature type="domain" description="CBP/p300-type HAT" evidence="21">
    <location>
        <begin position="1761"/>
        <end position="2200"/>
    </location>
</feature>
<dbReference type="GO" id="GO:0004402">
    <property type="term" value="F:histone acetyltransferase activity"/>
    <property type="evidence" value="ECO:0007669"/>
    <property type="project" value="InterPro"/>
</dbReference>
<evidence type="ECO:0000256" key="11">
    <source>
        <dbReference type="ARBA" id="ARBA00023163"/>
    </source>
</evidence>
<keyword evidence="16" id="KW-0175">Coiled coil</keyword>
<keyword evidence="11" id="KW-0804">Transcription</keyword>
<feature type="region of interest" description="Disordered" evidence="17">
    <location>
        <begin position="516"/>
        <end position="625"/>
    </location>
</feature>
<dbReference type="InterPro" id="IPR011011">
    <property type="entry name" value="Znf_FYVE_PHD"/>
</dbReference>
<feature type="domain" description="TAZ-type" evidence="20">
    <location>
        <begin position="1185"/>
        <end position="1270"/>
    </location>
</feature>
<dbReference type="GO" id="GO:0005634">
    <property type="term" value="C:nucleus"/>
    <property type="evidence" value="ECO:0007669"/>
    <property type="project" value="UniProtKB-SubCell"/>
</dbReference>
<comment type="catalytic activity">
    <reaction evidence="13">
        <text>L-lysyl-[protein] + acetyl-CoA = N(6)-acetyl-L-lysyl-[protein] + CoA + H(+)</text>
        <dbReference type="Rhea" id="RHEA:45948"/>
        <dbReference type="Rhea" id="RHEA-COMP:9752"/>
        <dbReference type="Rhea" id="RHEA-COMP:10731"/>
        <dbReference type="ChEBI" id="CHEBI:15378"/>
        <dbReference type="ChEBI" id="CHEBI:29969"/>
        <dbReference type="ChEBI" id="CHEBI:57287"/>
        <dbReference type="ChEBI" id="CHEBI:57288"/>
        <dbReference type="ChEBI" id="CHEBI:61930"/>
        <dbReference type="EC" id="2.3.1.48"/>
    </reaction>
</comment>
<feature type="compositionally biased region" description="Basic and acidic residues" evidence="17">
    <location>
        <begin position="1137"/>
        <end position="1155"/>
    </location>
</feature>
<dbReference type="InterPro" id="IPR001487">
    <property type="entry name" value="Bromodomain"/>
</dbReference>
<feature type="region of interest" description="Disordered" evidence="17">
    <location>
        <begin position="304"/>
        <end position="376"/>
    </location>
</feature>
<feature type="region of interest" description="Disordered" evidence="17">
    <location>
        <begin position="390"/>
        <end position="414"/>
    </location>
</feature>
<dbReference type="PRINTS" id="PR00503">
    <property type="entry name" value="BROMODOMAIN"/>
</dbReference>
<keyword evidence="12" id="KW-0539">Nucleus</keyword>
<gene>
    <name evidence="22" type="ORF">QTG54_007060</name>
</gene>
<dbReference type="Proteomes" id="UP001224775">
    <property type="component" value="Unassembled WGS sequence"/>
</dbReference>
<proteinExistence type="predicted"/>
<dbReference type="Pfam" id="PF02135">
    <property type="entry name" value="zf-TAZ"/>
    <property type="match status" value="2"/>
</dbReference>
<evidence type="ECO:0000256" key="6">
    <source>
        <dbReference type="ARBA" id="ARBA00022771"/>
    </source>
</evidence>
<dbReference type="InterPro" id="IPR019787">
    <property type="entry name" value="Znf_PHD-finger"/>
</dbReference>
<feature type="compositionally biased region" description="Low complexity" evidence="17">
    <location>
        <begin position="447"/>
        <end position="479"/>
    </location>
</feature>
<evidence type="ECO:0000256" key="17">
    <source>
        <dbReference type="SAM" id="MobiDB-lite"/>
    </source>
</evidence>
<evidence type="ECO:0000256" key="10">
    <source>
        <dbReference type="ARBA" id="ARBA00023117"/>
    </source>
</evidence>
<dbReference type="PROSITE" id="PS50016">
    <property type="entry name" value="ZF_PHD_2"/>
    <property type="match status" value="1"/>
</dbReference>
<feature type="region of interest" description="Disordered" evidence="17">
    <location>
        <begin position="729"/>
        <end position="766"/>
    </location>
</feature>
<evidence type="ECO:0000256" key="9">
    <source>
        <dbReference type="ARBA" id="ARBA00023015"/>
    </source>
</evidence>
<dbReference type="InterPro" id="IPR036427">
    <property type="entry name" value="Bromodomain-like_sf"/>
</dbReference>
<feature type="region of interest" description="Disordered" evidence="17">
    <location>
        <begin position="927"/>
        <end position="958"/>
    </location>
</feature>
<feature type="domain" description="Bromo" evidence="18">
    <location>
        <begin position="1528"/>
        <end position="1600"/>
    </location>
</feature>
<dbReference type="InterPro" id="IPR001965">
    <property type="entry name" value="Znf_PHD"/>
</dbReference>
<feature type="compositionally biased region" description="Basic and acidic residues" evidence="17">
    <location>
        <begin position="1120"/>
        <end position="1130"/>
    </location>
</feature>
<comment type="subcellular location">
    <subcellularLocation>
        <location evidence="2">Nucleus</location>
    </subcellularLocation>
</comment>
<dbReference type="GO" id="GO:0003713">
    <property type="term" value="F:transcription coactivator activity"/>
    <property type="evidence" value="ECO:0007669"/>
    <property type="project" value="TreeGrafter"/>
</dbReference>
<evidence type="ECO:0000256" key="15">
    <source>
        <dbReference type="PROSITE-ProRule" id="PRU00146"/>
    </source>
</evidence>
<dbReference type="InterPro" id="IPR013178">
    <property type="entry name" value="Histone_AcTrfase_Rtt109/CBP"/>
</dbReference>
<dbReference type="GO" id="GO:0045944">
    <property type="term" value="P:positive regulation of transcription by RNA polymerase II"/>
    <property type="evidence" value="ECO:0007669"/>
    <property type="project" value="TreeGrafter"/>
</dbReference>
<feature type="compositionally biased region" description="Basic and acidic residues" evidence="17">
    <location>
        <begin position="1419"/>
        <end position="1428"/>
    </location>
</feature>
<organism evidence="22 23">
    <name type="scientific">Skeletonema marinoi</name>
    <dbReference type="NCBI Taxonomy" id="267567"/>
    <lineage>
        <taxon>Eukaryota</taxon>
        <taxon>Sar</taxon>
        <taxon>Stramenopiles</taxon>
        <taxon>Ochrophyta</taxon>
        <taxon>Bacillariophyta</taxon>
        <taxon>Coscinodiscophyceae</taxon>
        <taxon>Thalassiosirophycidae</taxon>
        <taxon>Thalassiosirales</taxon>
        <taxon>Skeletonemataceae</taxon>
        <taxon>Skeletonema</taxon>
        <taxon>Skeletonema marinoi-dohrnii complex</taxon>
    </lineage>
</organism>
<dbReference type="InterPro" id="IPR035898">
    <property type="entry name" value="TAZ_dom_sf"/>
</dbReference>
<dbReference type="InterPro" id="IPR000197">
    <property type="entry name" value="Znf_TAZ"/>
</dbReference>
<feature type="compositionally biased region" description="Basic and acidic residues" evidence="17">
    <location>
        <begin position="1439"/>
        <end position="1467"/>
    </location>
</feature>
<evidence type="ECO:0000259" key="20">
    <source>
        <dbReference type="PROSITE" id="PS50134"/>
    </source>
</evidence>
<keyword evidence="4 22" id="KW-0808">Transferase</keyword>
<dbReference type="SUPFAM" id="SSF57933">
    <property type="entry name" value="TAZ domain"/>
    <property type="match status" value="2"/>
</dbReference>
<feature type="compositionally biased region" description="Low complexity" evidence="17">
    <location>
        <begin position="19"/>
        <end position="82"/>
    </location>
</feature>
<feature type="compositionally biased region" description="Polar residues" evidence="17">
    <location>
        <begin position="528"/>
        <end position="538"/>
    </location>
</feature>
<feature type="compositionally biased region" description="Low complexity" evidence="17">
    <location>
        <begin position="834"/>
        <end position="865"/>
    </location>
</feature>
<feature type="region of interest" description="Disordered" evidence="17">
    <location>
        <begin position="662"/>
        <end position="690"/>
    </location>
</feature>
<evidence type="ECO:0000256" key="13">
    <source>
        <dbReference type="ARBA" id="ARBA00048017"/>
    </source>
</evidence>
<feature type="compositionally biased region" description="Low complexity" evidence="17">
    <location>
        <begin position="1468"/>
        <end position="1477"/>
    </location>
</feature>
<dbReference type="SMART" id="SM00551">
    <property type="entry name" value="ZnF_TAZ"/>
    <property type="match status" value="2"/>
</dbReference>
<keyword evidence="9" id="KW-0805">Transcription regulation</keyword>
<sequence>MNHPNPGGFQAWGGGGGHHSQQPHPQQPQQQVQHPQQQQHPHAPNNPQLQQFQQMQQQLLFQQQQHHQNSQGGHHHQMTGGHNMVGMDLSQGNNHMTYQQGQQQQLPSQQQGQQPQQMNPLPIHDQGAAVASQGMMNPNSWMQQAAQQQQQLSAPAAQAAPQTMMTMMGGGVGPTNNQGGIMAPHSSQQAQQLPSQQLYWNVLQSQQQPGGNPNFPMVQQQQQPQQQPNQQQLQSHLQQMQHPSSAAHLQQQQQQMPNHHQGSIMSSGLPQAAVVNNEGGGIPNIAQPHPAMNNQQQLQQLFSMQQQNPQQGSSNNTSSAPATSSGQQQQPQQQQQQLHYRQKQGQGRQQQLQQSQQQQQQPHQDKSSSSQQRPNQAQLLLQQQNLISQLQRRIQQQRQHPSQNNSSSTPAAAATAVAVATAPVSPPASSSSSSNINYMVGMMQQQQQGEVSQLQQQQSSQQQHPQLQMHHAQNSQQQGGQLGLFGGGVQGQQQPQGNVNTNEQQLLLLMAQQQQQQHGQQLRPDALQTPTSAVNVSSLQQQQQQQQFLQQQAQGQAGGFQRQTSSASGKQQPPQQQQQQIELMMQRQQQLQHQKPQQQQHLGNNNAANQHHRGLNQQQQKQHRHDLNSNKVITNDDLSSFSTQIPPKNDIMNASIASITSQQKQRLTSAGSTLSQQHAMQSSTASTPVTTNHAVDSSRVVINPSQQQQFIVSQMTQCTVNMGGGQVVQNDPIPSASNAPVPAGITTGGASVSGNSTGDDSQDEPSLDQRVKQFELMQQQQLSIMRQQEVSRGGSISIGDASVATQPPPSGVDELLPSRSNSIVIEPPQPPPQQQQQQLQLVPQQQQKQDNTASSISSVAGASFSGNDDSSESPEVPEPLSSLLPARVGSPGSLGVAEPDPIVDGATIIRSEGAINVIAPVRRSVTAAGDNDEPGAHTSSSVGADQGETGSEQPFLDGHFAGGWQSNVDLPDRRQIIFSIIKVIERKRPDTNRMSQNRLPLMAKKLEEHLYRSAHLKDAYIDLASLKKRLHLIAKGVGIPKSNTPSVSSVGTDPSVMFMTSPTGNSTNGIVTTPASVVNLLQPVAATSESSIKSLTLNLGTATSSNYSDEVESDEPLPQSKKEQLPERPWPRMQENSQRERKNDDDVTAKDTELDRLDKNLAKATAQYHSSDDVSSMEIDDDENSEKKRVILQQQQRRLLLLRHASKCCEGLHCRVKFCPQMVTLWKHMKTCRDKNCKAAHCLSSRCVLNHYRICKSEGLTSSCGICAPVMKHIRLKESSSTSQDPDLLNQMDALSDAERYDEMPVDTEAEEQDSSDSFKALKEALVSGVPNESSDEMAVCASQPEEKQTAQQLKTKQNLLNQVQQQKVKLTSQNQKLQQQLKGASTPLQLEQLQKQQNILQHLNQQFQQQQVVLESEIQRQGEEKSDSQQLSPGKKLKNQEGKRTSESVDGGSKDLRPNKVLKRDSSTVSVSASVASEVSTTKKSSSLITSMQTSDIEAHLDSLVNSGRLTPRNISRKCLPIVKRLRDHENGWVFSEPVDPIELGIHDYFDIVEHPMDLDLVTKKLENGVYWDITSFRKDTRLVFENAILYNGKDSDVGMMAKELLDLFEQDLSNCFKGLNADEETKKADSCSLCGNHRRLYELPSLFCSGTCGRNIRRNAVYFTDRMKQNQWCEACYAEQKDDEPLLLDNGKETKKAHLQQMKNDKSPEEKWVQCDKCQDWVHQVCALFNGTQNYKSASFTCPKCYIKFEANPTPSTAPKGAAELLQCKLSESIEKGIAQTLSKEYEKIAEDRDCTIAQVEKAENLYVRVVSNLDKKQKVREGMRARYSKKNYPSEFPVKSKCILLFQKIHGVDVLLFSMYVYEYGDECPAPNRRRVYISYLDSVRYLTPAQYRTSIYQSVLIEYLRFVKMRGFHTAHIWSCPPAKGDEYIFYCHPVNQLTPRNDMLCAWYNNTLQKAKAEGIALDIRSLYDDYFKDNVVNRTTGEPFDPTSLPYFDGDYVPGEIEKIIKDLDEDDNRREGTKIKDAPKVVTAPSKSEGKRAGTRSNPGRLVNQGRDKVMNRLDLILSRMKENFFVVQLLSNDYIDAAEGTAGITSLVDSSPSDDDSAKSTRTIGKNPYILDLAEKKDAKASSASIPLCQQIIPVSTKDEDPLMEQECFETRLQFLNYCQRNNYQFDELRRAKYSSTMVLAYLHNPREEKEQQIKAHLEVIAHAASCQGCVSKNCQRMKQLFGHVRGCELTHKRGCKICTRLFMLLIKHARDCPTDGTACPIPFCERIKERNRMLLKQQRLMDDRRRNAQNTRAKEDSA</sequence>
<feature type="domain" description="TAZ-type" evidence="20">
    <location>
        <begin position="2199"/>
        <end position="2280"/>
    </location>
</feature>
<evidence type="ECO:0000256" key="1">
    <source>
        <dbReference type="ARBA" id="ARBA00002581"/>
    </source>
</evidence>
<dbReference type="InterPro" id="IPR018359">
    <property type="entry name" value="Bromodomain_CS"/>
</dbReference>
<dbReference type="EMBL" id="JATAAI010000011">
    <property type="protein sequence ID" value="KAK1742495.1"/>
    <property type="molecule type" value="Genomic_DNA"/>
</dbReference>
<evidence type="ECO:0000256" key="8">
    <source>
        <dbReference type="ARBA" id="ARBA00022853"/>
    </source>
</evidence>
<feature type="domain" description="PHD-type" evidence="19">
    <location>
        <begin position="1672"/>
        <end position="1750"/>
    </location>
</feature>
<dbReference type="SUPFAM" id="SSF47370">
    <property type="entry name" value="Bromodomain"/>
    <property type="match status" value="1"/>
</dbReference>
<dbReference type="Pfam" id="PF08214">
    <property type="entry name" value="HAT_KAT11"/>
    <property type="match status" value="1"/>
</dbReference>
<feature type="compositionally biased region" description="Low complexity" evidence="17">
    <location>
        <begin position="571"/>
        <end position="600"/>
    </location>
</feature>
<evidence type="ECO:0000259" key="19">
    <source>
        <dbReference type="PROSITE" id="PS50016"/>
    </source>
</evidence>
<feature type="compositionally biased region" description="Basic and acidic residues" evidence="17">
    <location>
        <begin position="2292"/>
        <end position="2311"/>
    </location>
</feature>
<evidence type="ECO:0000256" key="3">
    <source>
        <dbReference type="ARBA" id="ARBA00013184"/>
    </source>
</evidence>
<keyword evidence="7" id="KW-0862">Zinc</keyword>
<dbReference type="SMART" id="SM00297">
    <property type="entry name" value="BROMO"/>
    <property type="match status" value="1"/>
</dbReference>
<keyword evidence="5" id="KW-0479">Metal-binding</keyword>
<feature type="region of interest" description="Disordered" evidence="17">
    <location>
        <begin position="2013"/>
        <end position="2056"/>
    </location>
</feature>
<evidence type="ECO:0000256" key="14">
    <source>
        <dbReference type="PROSITE-ProRule" id="PRU00035"/>
    </source>
</evidence>
<dbReference type="SUPFAM" id="SSF57903">
    <property type="entry name" value="FYVE/PHD zinc finger"/>
    <property type="match status" value="1"/>
</dbReference>
<evidence type="ECO:0000256" key="16">
    <source>
        <dbReference type="SAM" id="Coils"/>
    </source>
</evidence>
<feature type="region of interest" description="Disordered" evidence="17">
    <location>
        <begin position="822"/>
        <end position="886"/>
    </location>
</feature>
<dbReference type="Pfam" id="PF00439">
    <property type="entry name" value="Bromodomain"/>
    <property type="match status" value="1"/>
</dbReference>
<reference evidence="22" key="1">
    <citation type="submission" date="2023-06" db="EMBL/GenBank/DDBJ databases">
        <title>Survivors Of The Sea: Transcriptome response of Skeletonema marinoi to long-term dormancy.</title>
        <authorList>
            <person name="Pinder M.I.M."/>
            <person name="Kourtchenko O."/>
            <person name="Robertson E.K."/>
            <person name="Larsson T."/>
            <person name="Maumus F."/>
            <person name="Osuna-Cruz C.M."/>
            <person name="Vancaester E."/>
            <person name="Stenow R."/>
            <person name="Vandepoele K."/>
            <person name="Ploug H."/>
            <person name="Bruchert V."/>
            <person name="Godhe A."/>
            <person name="Topel M."/>
        </authorList>
    </citation>
    <scope>NUCLEOTIDE SEQUENCE</scope>
    <source>
        <strain evidence="22">R05AC</strain>
    </source>
</reference>
<dbReference type="InterPro" id="IPR031162">
    <property type="entry name" value="CBP_P300_HAT"/>
</dbReference>
<feature type="region of interest" description="Disordered" evidence="17">
    <location>
        <begin position="165"/>
        <end position="193"/>
    </location>
</feature>
<evidence type="ECO:0000313" key="22">
    <source>
        <dbReference type="EMBL" id="KAK1742495.1"/>
    </source>
</evidence>
<dbReference type="GO" id="GO:0005667">
    <property type="term" value="C:transcription regulator complex"/>
    <property type="evidence" value="ECO:0007669"/>
    <property type="project" value="TreeGrafter"/>
</dbReference>
<dbReference type="PROSITE" id="PS50014">
    <property type="entry name" value="BROMODOMAIN_2"/>
    <property type="match status" value="1"/>
</dbReference>
<comment type="function">
    <text evidence="1">Acetyltransferase enzyme. Acetylates histones, giving a specific tag for transcriptional activation.</text>
</comment>
<feature type="compositionally biased region" description="Polar residues" evidence="17">
    <location>
        <begin position="937"/>
        <end position="952"/>
    </location>
</feature>
<evidence type="ECO:0000256" key="12">
    <source>
        <dbReference type="ARBA" id="ARBA00023242"/>
    </source>
</evidence>
<feature type="compositionally biased region" description="Low complexity" evidence="17">
    <location>
        <begin position="99"/>
        <end position="117"/>
    </location>
</feature>
<feature type="region of interest" description="Disordered" evidence="17">
    <location>
        <begin position="206"/>
        <end position="265"/>
    </location>
</feature>
<dbReference type="InterPro" id="IPR036529">
    <property type="entry name" value="KIX_dom_sf"/>
</dbReference>
<feature type="region of interest" description="Disordered" evidence="17">
    <location>
        <begin position="2290"/>
        <end position="2311"/>
    </location>
</feature>
<dbReference type="Gene3D" id="1.20.1020.10">
    <property type="entry name" value="TAZ domain"/>
    <property type="match status" value="2"/>
</dbReference>
<evidence type="ECO:0000259" key="21">
    <source>
        <dbReference type="PROSITE" id="PS51727"/>
    </source>
</evidence>
<feature type="region of interest" description="Disordered" evidence="17">
    <location>
        <begin position="1103"/>
        <end position="1155"/>
    </location>
</feature>
<dbReference type="PROSITE" id="PS50134">
    <property type="entry name" value="ZF_TAZ"/>
    <property type="match status" value="2"/>
</dbReference>
<evidence type="ECO:0000256" key="7">
    <source>
        <dbReference type="ARBA" id="ARBA00022833"/>
    </source>
</evidence>
<feature type="compositionally biased region" description="Polar residues" evidence="17">
    <location>
        <begin position="601"/>
        <end position="620"/>
    </location>
</feature>
<dbReference type="SMART" id="SM00249">
    <property type="entry name" value="PHD"/>
    <property type="match status" value="1"/>
</dbReference>
<dbReference type="InterPro" id="IPR019786">
    <property type="entry name" value="Zinc_finger_PHD-type_CS"/>
</dbReference>
<dbReference type="Gene3D" id="3.30.40.10">
    <property type="entry name" value="Zinc/RING finger domain, C3HC4 (zinc finger)"/>
    <property type="match status" value="1"/>
</dbReference>
<dbReference type="SMART" id="SM01250">
    <property type="entry name" value="KAT11"/>
    <property type="match status" value="1"/>
</dbReference>
<comment type="caution">
    <text evidence="22">The sequence shown here is derived from an EMBL/GenBank/DDBJ whole genome shotgun (WGS) entry which is preliminary data.</text>
</comment>
<dbReference type="Pfam" id="PF00628">
    <property type="entry name" value="PHD"/>
    <property type="match status" value="1"/>
</dbReference>
<name>A0AAD8YBH8_9STRA</name>
<keyword evidence="22" id="KW-0012">Acyltransferase</keyword>
<dbReference type="PROSITE" id="PS51727">
    <property type="entry name" value="CBP_P300_HAT"/>
    <property type="match status" value="1"/>
</dbReference>
<keyword evidence="10 14" id="KW-0103">Bromodomain</keyword>
<evidence type="ECO:0000259" key="18">
    <source>
        <dbReference type="PROSITE" id="PS50014"/>
    </source>
</evidence>
<feature type="compositionally biased region" description="Low complexity" evidence="17">
    <location>
        <begin position="174"/>
        <end position="193"/>
    </location>
</feature>
<accession>A0AAD8YBH8</accession>
<feature type="compositionally biased region" description="Low complexity" evidence="17">
    <location>
        <begin position="539"/>
        <end position="561"/>
    </location>
</feature>
<dbReference type="GO" id="GO:0031490">
    <property type="term" value="F:chromatin DNA binding"/>
    <property type="evidence" value="ECO:0007669"/>
    <property type="project" value="TreeGrafter"/>
</dbReference>
<dbReference type="PROSITE" id="PS00633">
    <property type="entry name" value="BROMODOMAIN_1"/>
    <property type="match status" value="1"/>
</dbReference>
<evidence type="ECO:0000256" key="4">
    <source>
        <dbReference type="ARBA" id="ARBA00022679"/>
    </source>
</evidence>
<feature type="coiled-coil region" evidence="16">
    <location>
        <begin position="1347"/>
        <end position="1411"/>
    </location>
</feature>
<feature type="region of interest" description="Disordered" evidence="17">
    <location>
        <begin position="447"/>
        <end position="497"/>
    </location>
</feature>
<dbReference type="EC" id="2.3.1.48" evidence="3"/>
<evidence type="ECO:0000313" key="23">
    <source>
        <dbReference type="Proteomes" id="UP001224775"/>
    </source>
</evidence>
<dbReference type="GO" id="GO:0008270">
    <property type="term" value="F:zinc ion binding"/>
    <property type="evidence" value="ECO:0007669"/>
    <property type="project" value="UniProtKB-KW"/>
</dbReference>
<keyword evidence="23" id="KW-1185">Reference proteome</keyword>
<dbReference type="PANTHER" id="PTHR13808:SF1">
    <property type="entry name" value="HISTONE ACETYLTRANSFERASE"/>
    <property type="match status" value="1"/>
</dbReference>
<dbReference type="InterPro" id="IPR013083">
    <property type="entry name" value="Znf_RING/FYVE/PHD"/>
</dbReference>
<feature type="compositionally biased region" description="Basic and acidic residues" evidence="17">
    <location>
        <begin position="2013"/>
        <end position="2030"/>
    </location>
</feature>
<feature type="region of interest" description="Disordered" evidence="17">
    <location>
        <begin position="1419"/>
        <end position="1477"/>
    </location>
</feature>
<evidence type="ECO:0000256" key="5">
    <source>
        <dbReference type="ARBA" id="ARBA00022723"/>
    </source>
</evidence>
<dbReference type="Gene3D" id="1.20.920.10">
    <property type="entry name" value="Bromodomain-like"/>
    <property type="match status" value="1"/>
</dbReference>
<dbReference type="PANTHER" id="PTHR13808">
    <property type="entry name" value="CBP/P300-RELATED"/>
    <property type="match status" value="1"/>
</dbReference>
<feature type="compositionally biased region" description="Low complexity" evidence="17">
    <location>
        <begin position="219"/>
        <end position="255"/>
    </location>
</feature>
<feature type="compositionally biased region" description="Polar residues" evidence="17">
    <location>
        <begin position="256"/>
        <end position="265"/>
    </location>
</feature>
<dbReference type="GO" id="GO:0000123">
    <property type="term" value="C:histone acetyltransferase complex"/>
    <property type="evidence" value="ECO:0007669"/>
    <property type="project" value="TreeGrafter"/>
</dbReference>
<keyword evidence="6 15" id="KW-0863">Zinc-finger</keyword>
<feature type="region of interest" description="Disordered" evidence="17">
    <location>
        <begin position="1"/>
        <end position="122"/>
    </location>
</feature>
<feature type="compositionally biased region" description="Polar residues" evidence="17">
    <location>
        <begin position="748"/>
        <end position="759"/>
    </location>
</feature>
<feature type="compositionally biased region" description="Gly residues" evidence="17">
    <location>
        <begin position="480"/>
        <end position="490"/>
    </location>
</feature>
<dbReference type="Gene3D" id="1.10.246.20">
    <property type="entry name" value="Coactivator CBP, KIX domain"/>
    <property type="match status" value="1"/>
</dbReference>
<dbReference type="PROSITE" id="PS01359">
    <property type="entry name" value="ZF_PHD_1"/>
    <property type="match status" value="1"/>
</dbReference>
<evidence type="ECO:0000256" key="2">
    <source>
        <dbReference type="ARBA" id="ARBA00004123"/>
    </source>
</evidence>